<name>A0AA36NMK1_9DINO</name>
<dbReference type="Proteomes" id="UP001178507">
    <property type="component" value="Unassembled WGS sequence"/>
</dbReference>
<evidence type="ECO:0000256" key="1">
    <source>
        <dbReference type="SAM" id="MobiDB-lite"/>
    </source>
</evidence>
<sequence>MNVCSSDVLSRGDIPSDWDPRSPVPVGGAPGAMGNGQYKTSGVEDPVLMQARGRRLQQFKDESIAGDMKWDPRYTARCDFGDSPCGPEGFSWVLQAAVHEGKLARVPDAAFKTTALGVGTLEMMQMLDQTPLGYQTKEGLLWDEVDPHLDSGRPVMVILCSPYRWEDGGEGKLHWVVLTGFVNGDRNWYWFVSNGSIPGFMHADTAKHLVNAAIGNPFKKGAYIAHRVFLIDW</sequence>
<organism evidence="2 3">
    <name type="scientific">Effrenium voratum</name>
    <dbReference type="NCBI Taxonomy" id="2562239"/>
    <lineage>
        <taxon>Eukaryota</taxon>
        <taxon>Sar</taxon>
        <taxon>Alveolata</taxon>
        <taxon>Dinophyceae</taxon>
        <taxon>Suessiales</taxon>
        <taxon>Symbiodiniaceae</taxon>
        <taxon>Effrenium</taxon>
    </lineage>
</organism>
<reference evidence="2" key="1">
    <citation type="submission" date="2023-08" db="EMBL/GenBank/DDBJ databases">
        <authorList>
            <person name="Chen Y."/>
            <person name="Shah S."/>
            <person name="Dougan E. K."/>
            <person name="Thang M."/>
            <person name="Chan C."/>
        </authorList>
    </citation>
    <scope>NUCLEOTIDE SEQUENCE</scope>
</reference>
<evidence type="ECO:0000313" key="3">
    <source>
        <dbReference type="Proteomes" id="UP001178507"/>
    </source>
</evidence>
<protein>
    <submittedName>
        <fullName evidence="2">Uncharacterized protein</fullName>
    </submittedName>
</protein>
<evidence type="ECO:0000313" key="2">
    <source>
        <dbReference type="EMBL" id="CAJ1411336.1"/>
    </source>
</evidence>
<dbReference type="EMBL" id="CAUJNA010003870">
    <property type="protein sequence ID" value="CAJ1411336.1"/>
    <property type="molecule type" value="Genomic_DNA"/>
</dbReference>
<comment type="caution">
    <text evidence="2">The sequence shown here is derived from an EMBL/GenBank/DDBJ whole genome shotgun (WGS) entry which is preliminary data.</text>
</comment>
<gene>
    <name evidence="2" type="ORF">EVOR1521_LOCUS31934</name>
</gene>
<proteinExistence type="predicted"/>
<accession>A0AA36NMK1</accession>
<keyword evidence="3" id="KW-1185">Reference proteome</keyword>
<dbReference type="AlphaFoldDB" id="A0AA36NMK1"/>
<feature type="region of interest" description="Disordered" evidence="1">
    <location>
        <begin position="1"/>
        <end position="34"/>
    </location>
</feature>